<organism evidence="2 3">
    <name type="scientific">Cerrena zonata</name>
    <dbReference type="NCBI Taxonomy" id="2478898"/>
    <lineage>
        <taxon>Eukaryota</taxon>
        <taxon>Fungi</taxon>
        <taxon>Dikarya</taxon>
        <taxon>Basidiomycota</taxon>
        <taxon>Agaricomycotina</taxon>
        <taxon>Agaricomycetes</taxon>
        <taxon>Polyporales</taxon>
        <taxon>Cerrenaceae</taxon>
        <taxon>Cerrena</taxon>
    </lineage>
</organism>
<sequence length="400" mass="44830">MVSQPLWLRLSLFAFVILVILILQMPAHQGYLFPCVDSCESGSQTRRGLNIHQSNCPSFKRSQASQLDLIARKYERIEAERKTQLAKEIAGAVSGIPAAVAMSAPLDTGTVDFDNVVMPIDDPIVPDPPEPEPTGRGRRIRRPTWKVIEQQRALRPPTTNVITPAPTPSPIFNPIFESHRTSPDRFGLYSVYDTPMVPSAPDLSTPTATPINFVEPASLVPPKLARQASTSDNLTTQLDGCSNASSRRIMKWFWESSSKSIEECDRLVHDVIRQVDQGELANFSAKRETALMDAVLEKDGSRWRESVVQIQVPDGRPHPPNTLSPIPLFSVPGLIHRSLVEIIKESWSSPNAPYFQYVPYRKYWTPTPKQSVYMGNFTPAMSLSRPMKPFNDNHLKRDVH</sequence>
<dbReference type="EMBL" id="JASBNA010000057">
    <property type="protein sequence ID" value="KAK7679637.1"/>
    <property type="molecule type" value="Genomic_DNA"/>
</dbReference>
<proteinExistence type="predicted"/>
<name>A0AAW0FJW8_9APHY</name>
<gene>
    <name evidence="2" type="ORF">QCA50_017349</name>
</gene>
<feature type="chain" id="PRO_5043765768" evidence="1">
    <location>
        <begin position="30"/>
        <end position="400"/>
    </location>
</feature>
<evidence type="ECO:0000256" key="1">
    <source>
        <dbReference type="SAM" id="SignalP"/>
    </source>
</evidence>
<comment type="caution">
    <text evidence="2">The sequence shown here is derived from an EMBL/GenBank/DDBJ whole genome shotgun (WGS) entry which is preliminary data.</text>
</comment>
<protein>
    <submittedName>
        <fullName evidence="2">Uncharacterized protein</fullName>
    </submittedName>
</protein>
<reference evidence="2 3" key="1">
    <citation type="submission" date="2022-09" db="EMBL/GenBank/DDBJ databases">
        <authorList>
            <person name="Palmer J.M."/>
        </authorList>
    </citation>
    <scope>NUCLEOTIDE SEQUENCE [LARGE SCALE GENOMIC DNA]</scope>
    <source>
        <strain evidence="2 3">DSM 7382</strain>
    </source>
</reference>
<evidence type="ECO:0000313" key="2">
    <source>
        <dbReference type="EMBL" id="KAK7679637.1"/>
    </source>
</evidence>
<evidence type="ECO:0000313" key="3">
    <source>
        <dbReference type="Proteomes" id="UP001385951"/>
    </source>
</evidence>
<dbReference type="Proteomes" id="UP001385951">
    <property type="component" value="Unassembled WGS sequence"/>
</dbReference>
<dbReference type="AlphaFoldDB" id="A0AAW0FJW8"/>
<keyword evidence="3" id="KW-1185">Reference proteome</keyword>
<feature type="signal peptide" evidence="1">
    <location>
        <begin position="1"/>
        <end position="29"/>
    </location>
</feature>
<accession>A0AAW0FJW8</accession>
<keyword evidence="1" id="KW-0732">Signal</keyword>